<evidence type="ECO:0000313" key="7">
    <source>
        <dbReference type="Proteomes" id="UP000479526"/>
    </source>
</evidence>
<evidence type="ECO:0000313" key="6">
    <source>
        <dbReference type="EMBL" id="NAS23490.1"/>
    </source>
</evidence>
<comment type="caution">
    <text evidence="6">The sequence shown here is derived from an EMBL/GenBank/DDBJ whole genome shotgun (WGS) entry which is preliminary data.</text>
</comment>
<dbReference type="PANTHER" id="PTHR30055:SF238">
    <property type="entry name" value="MYCOFACTOCIN BIOSYNTHESIS TRANSCRIPTIONAL REGULATOR MFTR-RELATED"/>
    <property type="match status" value="1"/>
</dbReference>
<evidence type="ECO:0000256" key="4">
    <source>
        <dbReference type="PROSITE-ProRule" id="PRU00335"/>
    </source>
</evidence>
<dbReference type="Pfam" id="PF17754">
    <property type="entry name" value="TetR_C_14"/>
    <property type="match status" value="1"/>
</dbReference>
<keyword evidence="7" id="KW-1185">Reference proteome</keyword>
<protein>
    <submittedName>
        <fullName evidence="6">TetR family transcriptional regulator</fullName>
    </submittedName>
</protein>
<gene>
    <name evidence="6" type="ORF">GT755_17540</name>
</gene>
<feature type="domain" description="HTH tetR-type" evidence="5">
    <location>
        <begin position="9"/>
        <end position="69"/>
    </location>
</feature>
<dbReference type="InterPro" id="IPR023772">
    <property type="entry name" value="DNA-bd_HTH_TetR-type_CS"/>
</dbReference>
<organism evidence="6 7">
    <name type="scientific">Herbidospora solisilvae</name>
    <dbReference type="NCBI Taxonomy" id="2696284"/>
    <lineage>
        <taxon>Bacteria</taxon>
        <taxon>Bacillati</taxon>
        <taxon>Actinomycetota</taxon>
        <taxon>Actinomycetes</taxon>
        <taxon>Streptosporangiales</taxon>
        <taxon>Streptosporangiaceae</taxon>
        <taxon>Herbidospora</taxon>
    </lineage>
</organism>
<evidence type="ECO:0000259" key="5">
    <source>
        <dbReference type="PROSITE" id="PS50977"/>
    </source>
</evidence>
<dbReference type="InterPro" id="IPR041347">
    <property type="entry name" value="MftR_C"/>
</dbReference>
<feature type="DNA-binding region" description="H-T-H motif" evidence="4">
    <location>
        <begin position="32"/>
        <end position="51"/>
    </location>
</feature>
<dbReference type="PROSITE" id="PS50977">
    <property type="entry name" value="HTH_TETR_2"/>
    <property type="match status" value="1"/>
</dbReference>
<dbReference type="EMBL" id="WXEW01000005">
    <property type="protein sequence ID" value="NAS23490.1"/>
    <property type="molecule type" value="Genomic_DNA"/>
</dbReference>
<sequence>MGLRERKKAETRQAVHEAALRLTVELGFDAVTVEAVADAANISRRTFSNYFAGKEDAVLYGEEQRIQELVERIRRRPPGERAWPALCRASAELYEDQGKEADREWAMRTRLARRHPALLARQLANQALLEQEIAVEVAAREGLEDHTLRPRVLAAAFLAALRVAIVVWLDERESRPLGEVLQASLAEMGENFARG</sequence>
<dbReference type="InterPro" id="IPR050109">
    <property type="entry name" value="HTH-type_TetR-like_transc_reg"/>
</dbReference>
<dbReference type="SUPFAM" id="SSF46689">
    <property type="entry name" value="Homeodomain-like"/>
    <property type="match status" value="1"/>
</dbReference>
<evidence type="ECO:0000256" key="1">
    <source>
        <dbReference type="ARBA" id="ARBA00023015"/>
    </source>
</evidence>
<dbReference type="GO" id="GO:0000976">
    <property type="term" value="F:transcription cis-regulatory region binding"/>
    <property type="evidence" value="ECO:0007669"/>
    <property type="project" value="TreeGrafter"/>
</dbReference>
<dbReference type="PROSITE" id="PS01081">
    <property type="entry name" value="HTH_TETR_1"/>
    <property type="match status" value="1"/>
</dbReference>
<dbReference type="InterPro" id="IPR009057">
    <property type="entry name" value="Homeodomain-like_sf"/>
</dbReference>
<keyword evidence="1" id="KW-0805">Transcription regulation</keyword>
<proteinExistence type="predicted"/>
<evidence type="ECO:0000256" key="3">
    <source>
        <dbReference type="ARBA" id="ARBA00023163"/>
    </source>
</evidence>
<reference evidence="6 7" key="1">
    <citation type="submission" date="2020-01" db="EMBL/GenBank/DDBJ databases">
        <title>Herbidospora sp. NEAU-GS84 nov., a novel actinomycete isolated from soil.</title>
        <authorList>
            <person name="Han L."/>
        </authorList>
    </citation>
    <scope>NUCLEOTIDE SEQUENCE [LARGE SCALE GENOMIC DNA]</scope>
    <source>
        <strain evidence="6 7">NEAU-GS84</strain>
    </source>
</reference>
<dbReference type="PANTHER" id="PTHR30055">
    <property type="entry name" value="HTH-TYPE TRANSCRIPTIONAL REGULATOR RUTR"/>
    <property type="match status" value="1"/>
</dbReference>
<name>A0A7C9N139_9ACTN</name>
<keyword evidence="2 4" id="KW-0238">DNA-binding</keyword>
<dbReference type="AlphaFoldDB" id="A0A7C9N139"/>
<dbReference type="InterPro" id="IPR001647">
    <property type="entry name" value="HTH_TetR"/>
</dbReference>
<dbReference type="Gene3D" id="1.10.357.10">
    <property type="entry name" value="Tetracycline Repressor, domain 2"/>
    <property type="match status" value="1"/>
</dbReference>
<dbReference type="Gene3D" id="1.10.10.60">
    <property type="entry name" value="Homeodomain-like"/>
    <property type="match status" value="1"/>
</dbReference>
<dbReference type="Proteomes" id="UP000479526">
    <property type="component" value="Unassembled WGS sequence"/>
</dbReference>
<keyword evidence="3" id="KW-0804">Transcription</keyword>
<dbReference type="Pfam" id="PF00440">
    <property type="entry name" value="TetR_N"/>
    <property type="match status" value="1"/>
</dbReference>
<accession>A0A7C9N139</accession>
<dbReference type="GO" id="GO:0003700">
    <property type="term" value="F:DNA-binding transcription factor activity"/>
    <property type="evidence" value="ECO:0007669"/>
    <property type="project" value="TreeGrafter"/>
</dbReference>
<dbReference type="RefSeq" id="WP_161480775.1">
    <property type="nucleotide sequence ID" value="NZ_WXEW01000005.1"/>
</dbReference>
<evidence type="ECO:0000256" key="2">
    <source>
        <dbReference type="ARBA" id="ARBA00023125"/>
    </source>
</evidence>